<dbReference type="AlphaFoldDB" id="A0A921U8V5"/>
<evidence type="ECO:0000313" key="1">
    <source>
        <dbReference type="EMBL" id="KAG0522628.1"/>
    </source>
</evidence>
<proteinExistence type="predicted"/>
<name>A0A921U8V5_SORBI</name>
<organism evidence="1 2">
    <name type="scientific">Sorghum bicolor</name>
    <name type="common">Sorghum</name>
    <name type="synonym">Sorghum vulgare</name>
    <dbReference type="NCBI Taxonomy" id="4558"/>
    <lineage>
        <taxon>Eukaryota</taxon>
        <taxon>Viridiplantae</taxon>
        <taxon>Streptophyta</taxon>
        <taxon>Embryophyta</taxon>
        <taxon>Tracheophyta</taxon>
        <taxon>Spermatophyta</taxon>
        <taxon>Magnoliopsida</taxon>
        <taxon>Liliopsida</taxon>
        <taxon>Poales</taxon>
        <taxon>Poaceae</taxon>
        <taxon>PACMAD clade</taxon>
        <taxon>Panicoideae</taxon>
        <taxon>Andropogonodae</taxon>
        <taxon>Andropogoneae</taxon>
        <taxon>Sorghinae</taxon>
        <taxon>Sorghum</taxon>
    </lineage>
</organism>
<protein>
    <submittedName>
        <fullName evidence="1">Uncharacterized protein</fullName>
    </submittedName>
</protein>
<gene>
    <name evidence="1" type="ORF">BDA96_07G053600</name>
</gene>
<dbReference type="EMBL" id="CM027686">
    <property type="protein sequence ID" value="KAG0522628.1"/>
    <property type="molecule type" value="Genomic_DNA"/>
</dbReference>
<comment type="caution">
    <text evidence="1">The sequence shown here is derived from an EMBL/GenBank/DDBJ whole genome shotgun (WGS) entry which is preliminary data.</text>
</comment>
<reference evidence="1" key="2">
    <citation type="submission" date="2020-10" db="EMBL/GenBank/DDBJ databases">
        <authorList>
            <person name="Cooper E.A."/>
            <person name="Brenton Z.W."/>
            <person name="Flinn B.S."/>
            <person name="Jenkins J."/>
            <person name="Shu S."/>
            <person name="Flowers D."/>
            <person name="Luo F."/>
            <person name="Wang Y."/>
            <person name="Xia P."/>
            <person name="Barry K."/>
            <person name="Daum C."/>
            <person name="Lipzen A."/>
            <person name="Yoshinaga Y."/>
            <person name="Schmutz J."/>
            <person name="Saski C."/>
            <person name="Vermerris W."/>
            <person name="Kresovich S."/>
        </authorList>
    </citation>
    <scope>NUCLEOTIDE SEQUENCE</scope>
</reference>
<evidence type="ECO:0000313" key="2">
    <source>
        <dbReference type="Proteomes" id="UP000807115"/>
    </source>
</evidence>
<reference evidence="1" key="1">
    <citation type="journal article" date="2019" name="BMC Genomics">
        <title>A new reference genome for Sorghum bicolor reveals high levels of sequence similarity between sweet and grain genotypes: implications for the genetics of sugar metabolism.</title>
        <authorList>
            <person name="Cooper E.A."/>
            <person name="Brenton Z.W."/>
            <person name="Flinn B.S."/>
            <person name="Jenkins J."/>
            <person name="Shu S."/>
            <person name="Flowers D."/>
            <person name="Luo F."/>
            <person name="Wang Y."/>
            <person name="Xia P."/>
            <person name="Barry K."/>
            <person name="Daum C."/>
            <person name="Lipzen A."/>
            <person name="Yoshinaga Y."/>
            <person name="Schmutz J."/>
            <person name="Saski C."/>
            <person name="Vermerris W."/>
            <person name="Kresovich S."/>
        </authorList>
    </citation>
    <scope>NUCLEOTIDE SEQUENCE</scope>
</reference>
<sequence>MHSGSAACLHCIPGWSASLNFPEPHSCMHSTTGFRRDQQSGRWVNCSSCAFYRGGTTMGVVCVRRGMGLCGNVC</sequence>
<accession>A0A921U8V5</accession>
<dbReference type="Proteomes" id="UP000807115">
    <property type="component" value="Chromosome 7"/>
</dbReference>